<organism evidence="2 3">
    <name type="scientific">Paenibacillus peoriae</name>
    <dbReference type="NCBI Taxonomy" id="59893"/>
    <lineage>
        <taxon>Bacteria</taxon>
        <taxon>Bacillati</taxon>
        <taxon>Bacillota</taxon>
        <taxon>Bacilli</taxon>
        <taxon>Bacillales</taxon>
        <taxon>Paenibacillaceae</taxon>
        <taxon>Paenibacillus</taxon>
    </lineage>
</organism>
<keyword evidence="3" id="KW-1185">Reference proteome</keyword>
<evidence type="ECO:0008006" key="4">
    <source>
        <dbReference type="Google" id="ProtNLM"/>
    </source>
</evidence>
<evidence type="ECO:0000313" key="3">
    <source>
        <dbReference type="Proteomes" id="UP001266807"/>
    </source>
</evidence>
<dbReference type="Proteomes" id="UP001266807">
    <property type="component" value="Unassembled WGS sequence"/>
</dbReference>
<proteinExistence type="predicted"/>
<comment type="caution">
    <text evidence="2">The sequence shown here is derived from an EMBL/GenBank/DDBJ whole genome shotgun (WGS) entry which is preliminary data.</text>
</comment>
<name>A0ABU1QC00_9BACL</name>
<keyword evidence="1" id="KW-0175">Coiled coil</keyword>
<dbReference type="EMBL" id="JAVDUG010000001">
    <property type="protein sequence ID" value="MDR6777159.1"/>
    <property type="molecule type" value="Genomic_DNA"/>
</dbReference>
<reference evidence="2 3" key="1">
    <citation type="submission" date="2023-07" db="EMBL/GenBank/DDBJ databases">
        <title>Sorghum-associated microbial communities from plants grown in Nebraska, USA.</title>
        <authorList>
            <person name="Schachtman D."/>
        </authorList>
    </citation>
    <scope>NUCLEOTIDE SEQUENCE [LARGE SCALE GENOMIC DNA]</scope>
    <source>
        <strain evidence="2 3">BE143</strain>
    </source>
</reference>
<dbReference type="RefSeq" id="WP_068942111.1">
    <property type="nucleotide sequence ID" value="NZ_JAVDUG010000001.1"/>
</dbReference>
<protein>
    <recommendedName>
        <fullName evidence="4">Restriction endonuclease type IV Mrr domain-containing protein</fullName>
    </recommendedName>
</protein>
<accession>A0ABU1QC00</accession>
<evidence type="ECO:0000313" key="2">
    <source>
        <dbReference type="EMBL" id="MDR6777159.1"/>
    </source>
</evidence>
<evidence type="ECO:0000256" key="1">
    <source>
        <dbReference type="SAM" id="Coils"/>
    </source>
</evidence>
<sequence length="400" mass="46745">MDKTEYILRSLSGGELQRLACELLPRMNHEWGDLIHNGIVEGTTKTRKGTPDMWKESKEGVLIYIQVTTDSKPGKILKDIHASVSKLKEQGRMGNALCIAFVNMEPDAKEIQICSSLCNDNKFDFELINNSKITRALDQSHNHDLREKFLGIRSDYHIHISTIMTRKKDLYIPLIEDVIKLIEKCKRSDLFSKLNDTFIQEVIQKQYKYRLDEQILVFLKEIDNKIKLFNQIDAIYVAKNLILNLFHKGFKELYGDIIDGEIPIYFEGELVDYEDVYPEEYDNIRRISSNDDLVKKAICGEYEYVEFNGELYNPTLVKMFEFALAERNKFHSVQRVPIVAWKGPPEFYIASIGNFYSMYSDDEDIKNKKNILKEIISRAENMENTLDQILKEIFEKFEKI</sequence>
<feature type="coiled-coil region" evidence="1">
    <location>
        <begin position="365"/>
        <end position="392"/>
    </location>
</feature>
<gene>
    <name evidence="2" type="ORF">J2W98_001406</name>
</gene>